<evidence type="ECO:0000256" key="6">
    <source>
        <dbReference type="ARBA" id="ARBA00023136"/>
    </source>
</evidence>
<evidence type="ECO:0000256" key="8">
    <source>
        <dbReference type="SAM" id="Phobius"/>
    </source>
</evidence>
<evidence type="ECO:0000256" key="3">
    <source>
        <dbReference type="ARBA" id="ARBA00022475"/>
    </source>
</evidence>
<dbReference type="GO" id="GO:0015293">
    <property type="term" value="F:symporter activity"/>
    <property type="evidence" value="ECO:0007669"/>
    <property type="project" value="TreeGrafter"/>
</dbReference>
<feature type="transmembrane region" description="Helical" evidence="8">
    <location>
        <begin position="287"/>
        <end position="309"/>
    </location>
</feature>
<evidence type="ECO:0000313" key="13">
    <source>
        <dbReference type="Proteomes" id="UP000605846"/>
    </source>
</evidence>
<feature type="domain" description="Concentrative nucleoside transporter N-terminal" evidence="9">
    <location>
        <begin position="208"/>
        <end position="280"/>
    </location>
</feature>
<dbReference type="InterPro" id="IPR008276">
    <property type="entry name" value="C_nuclsd_transpt"/>
</dbReference>
<dbReference type="Pfam" id="PF07662">
    <property type="entry name" value="Nucleos_tra2_C"/>
    <property type="match status" value="1"/>
</dbReference>
<feature type="region of interest" description="Disordered" evidence="7">
    <location>
        <begin position="1"/>
        <end position="48"/>
    </location>
</feature>
<feature type="transmembrane region" description="Helical" evidence="8">
    <location>
        <begin position="227"/>
        <end position="247"/>
    </location>
</feature>
<comment type="caution">
    <text evidence="12">The sequence shown here is derived from an EMBL/GenBank/DDBJ whole genome shotgun (WGS) entry which is preliminary data.</text>
</comment>
<reference evidence="12" key="1">
    <citation type="submission" date="2020-01" db="EMBL/GenBank/DDBJ databases">
        <title>Genome Sequencing of Three Apophysomyces-Like Fungal Strains Confirms a Novel Fungal Genus in the Mucoromycota with divergent Burkholderia-like Endosymbiotic Bacteria.</title>
        <authorList>
            <person name="Stajich J.E."/>
            <person name="Macias A.M."/>
            <person name="Carter-House D."/>
            <person name="Lovett B."/>
            <person name="Kasson L.R."/>
            <person name="Berry K."/>
            <person name="Grigoriev I."/>
            <person name="Chang Y."/>
            <person name="Spatafora J."/>
            <person name="Kasson M.T."/>
        </authorList>
    </citation>
    <scope>NUCLEOTIDE SEQUENCE</scope>
    <source>
        <strain evidence="12">NRRL A-21654</strain>
    </source>
</reference>
<dbReference type="OrthoDB" id="6075923at2759"/>
<feature type="domain" description="Concentrative nucleoside transporter C-terminal" evidence="10">
    <location>
        <begin position="393"/>
        <end position="597"/>
    </location>
</feature>
<dbReference type="PANTHER" id="PTHR10590:SF4">
    <property type="entry name" value="SOLUTE CARRIER FAMILY 28 MEMBER 3"/>
    <property type="match status" value="1"/>
</dbReference>
<dbReference type="InterPro" id="IPR002668">
    <property type="entry name" value="CNT_N_dom"/>
</dbReference>
<dbReference type="GO" id="GO:0005337">
    <property type="term" value="F:nucleoside transmembrane transporter activity"/>
    <property type="evidence" value="ECO:0007669"/>
    <property type="project" value="InterPro"/>
</dbReference>
<feature type="transmembrane region" description="Helical" evidence="8">
    <location>
        <begin position="97"/>
        <end position="116"/>
    </location>
</feature>
<accession>A0A8H7BPM9</accession>
<keyword evidence="5 8" id="KW-1133">Transmembrane helix</keyword>
<dbReference type="Pfam" id="PF07670">
    <property type="entry name" value="Gate"/>
    <property type="match status" value="1"/>
</dbReference>
<keyword evidence="13" id="KW-1185">Reference proteome</keyword>
<evidence type="ECO:0000313" key="12">
    <source>
        <dbReference type="EMBL" id="KAF7724271.1"/>
    </source>
</evidence>
<feature type="transmembrane region" description="Helical" evidence="8">
    <location>
        <begin position="540"/>
        <end position="565"/>
    </location>
</feature>
<feature type="compositionally biased region" description="Basic and acidic residues" evidence="7">
    <location>
        <begin position="36"/>
        <end position="48"/>
    </location>
</feature>
<feature type="transmembrane region" description="Helical" evidence="8">
    <location>
        <begin position="204"/>
        <end position="220"/>
    </location>
</feature>
<dbReference type="Proteomes" id="UP000605846">
    <property type="component" value="Unassembled WGS sequence"/>
</dbReference>
<feature type="transmembrane region" description="Helical" evidence="8">
    <location>
        <begin position="321"/>
        <end position="344"/>
    </location>
</feature>
<sequence length="600" mass="65305">MTPADPKESTESISYTTELGTTTNVQEYETLPTHRTHTDKTTVEIDEKKNHSFDGHASAIDMPATEEYDLHDSMERQQQEEDKPGWFSLFYDRHRPWFHLAMWLIFTGFLAAAYALQVPKGYNQENLILGLIYAWFSIYIFFCHAPTSIVTKPWKLALKTVSAPLRLLSSRMRTLLYVAFTVSVIIVTVFSLPESPDSTRIQRLIALFGMFIFLGGVFACSNNRRAVNWNTISGGVLLQFLLALFVFRSSVGQSIFSWASAFARGYLSKAGYGTAFVFGDAIAGSGIFAVSVFPTVIFFAATAQVLYYLGALQWLLAKSAVIFKALLGVSGAESVVAVASPFLGQGENALLVRPFLPYMTNAELHQIMTSGFATISGAVLYGYISMGISPEALLTSCIMSIPCSLAISKLRYPETKVPMTANEVKIPENEEKASNLLHAAGNGAATGMNIALLICANLISLLALLYAVNAGLTWIGNFLTIQELTLQLITGYIFVPVAWLMGIPNNDLVTVGQLLATKIWANEFVAYKAMLTMNLSPRTVLITTYALCGFANLGSVGMQIGVLGTLAPKRSGDISRLAVSSMLCGAISTWVSAAIAGMLI</sequence>
<gene>
    <name evidence="12" type="ORF">EC973_001172</name>
</gene>
<proteinExistence type="inferred from homology"/>
<evidence type="ECO:0000256" key="2">
    <source>
        <dbReference type="ARBA" id="ARBA00009033"/>
    </source>
</evidence>
<dbReference type="AlphaFoldDB" id="A0A8H7BPM9"/>
<evidence type="ECO:0000256" key="7">
    <source>
        <dbReference type="SAM" id="MobiDB-lite"/>
    </source>
</evidence>
<keyword evidence="4 8" id="KW-0812">Transmembrane</keyword>
<dbReference type="InterPro" id="IPR011657">
    <property type="entry name" value="CNT_C_dom"/>
</dbReference>
<keyword evidence="6 8" id="KW-0472">Membrane</keyword>
<organism evidence="12 13">
    <name type="scientific">Apophysomyces ossiformis</name>
    <dbReference type="NCBI Taxonomy" id="679940"/>
    <lineage>
        <taxon>Eukaryota</taxon>
        <taxon>Fungi</taxon>
        <taxon>Fungi incertae sedis</taxon>
        <taxon>Mucoromycota</taxon>
        <taxon>Mucoromycotina</taxon>
        <taxon>Mucoromycetes</taxon>
        <taxon>Mucorales</taxon>
        <taxon>Mucorineae</taxon>
        <taxon>Mucoraceae</taxon>
        <taxon>Apophysomyces</taxon>
    </lineage>
</organism>
<evidence type="ECO:0000256" key="5">
    <source>
        <dbReference type="ARBA" id="ARBA00022989"/>
    </source>
</evidence>
<feature type="compositionally biased region" description="Polar residues" evidence="7">
    <location>
        <begin position="11"/>
        <end position="27"/>
    </location>
</feature>
<name>A0A8H7BPM9_9FUNG</name>
<feature type="transmembrane region" description="Helical" evidence="8">
    <location>
        <begin position="174"/>
        <end position="192"/>
    </location>
</feature>
<dbReference type="InterPro" id="IPR011642">
    <property type="entry name" value="Gate_dom"/>
</dbReference>
<feature type="transmembrane region" description="Helical" evidence="8">
    <location>
        <begin position="364"/>
        <end position="384"/>
    </location>
</feature>
<feature type="domain" description="Nucleoside transporter/FeoB GTPase Gate" evidence="11">
    <location>
        <begin position="290"/>
        <end position="387"/>
    </location>
</feature>
<dbReference type="Pfam" id="PF01773">
    <property type="entry name" value="Nucleos_tra2_N"/>
    <property type="match status" value="1"/>
</dbReference>
<feature type="transmembrane region" description="Helical" evidence="8">
    <location>
        <begin position="484"/>
        <end position="503"/>
    </location>
</feature>
<dbReference type="EMBL" id="JABAYA010000124">
    <property type="protein sequence ID" value="KAF7724271.1"/>
    <property type="molecule type" value="Genomic_DNA"/>
</dbReference>
<evidence type="ECO:0008006" key="14">
    <source>
        <dbReference type="Google" id="ProtNLM"/>
    </source>
</evidence>
<dbReference type="GO" id="GO:0005886">
    <property type="term" value="C:plasma membrane"/>
    <property type="evidence" value="ECO:0007669"/>
    <property type="project" value="UniProtKB-SubCell"/>
</dbReference>
<protein>
    <recommendedName>
        <fullName evidence="14">H+/nucleoside cotransporter</fullName>
    </recommendedName>
</protein>
<feature type="transmembrane region" description="Helical" evidence="8">
    <location>
        <begin position="128"/>
        <end position="150"/>
    </location>
</feature>
<feature type="transmembrane region" description="Helical" evidence="8">
    <location>
        <begin position="577"/>
        <end position="599"/>
    </location>
</feature>
<comment type="subcellular location">
    <subcellularLocation>
        <location evidence="1">Cell membrane</location>
        <topology evidence="1">Multi-pass membrane protein</topology>
    </subcellularLocation>
</comment>
<evidence type="ECO:0000259" key="9">
    <source>
        <dbReference type="Pfam" id="PF01773"/>
    </source>
</evidence>
<feature type="compositionally biased region" description="Basic and acidic residues" evidence="7">
    <location>
        <begin position="1"/>
        <end position="10"/>
    </location>
</feature>
<keyword evidence="3" id="KW-1003">Cell membrane</keyword>
<evidence type="ECO:0000256" key="1">
    <source>
        <dbReference type="ARBA" id="ARBA00004651"/>
    </source>
</evidence>
<evidence type="ECO:0000259" key="11">
    <source>
        <dbReference type="Pfam" id="PF07670"/>
    </source>
</evidence>
<evidence type="ECO:0000259" key="10">
    <source>
        <dbReference type="Pfam" id="PF07662"/>
    </source>
</evidence>
<dbReference type="PANTHER" id="PTHR10590">
    <property type="entry name" value="SODIUM/NUCLEOSIDE COTRANSPORTER"/>
    <property type="match status" value="1"/>
</dbReference>
<feature type="transmembrane region" description="Helical" evidence="8">
    <location>
        <begin position="450"/>
        <end position="472"/>
    </location>
</feature>
<evidence type="ECO:0000256" key="4">
    <source>
        <dbReference type="ARBA" id="ARBA00022692"/>
    </source>
</evidence>
<comment type="similarity">
    <text evidence="2">Belongs to the concentrative nucleoside transporter (CNT) (TC 2.A.41) family.</text>
</comment>